<evidence type="ECO:0000256" key="5">
    <source>
        <dbReference type="ARBA" id="ARBA00023004"/>
    </source>
</evidence>
<feature type="binding site" evidence="11">
    <location>
        <position position="29"/>
    </location>
    <ligand>
        <name>[4Fe-4S] cluster</name>
        <dbReference type="ChEBI" id="CHEBI:49883"/>
    </ligand>
</feature>
<dbReference type="PROSITE" id="PS51674">
    <property type="entry name" value="4FE4S_WBL"/>
    <property type="match status" value="1"/>
</dbReference>
<keyword evidence="9 11" id="KW-1015">Disulfide bond</keyword>
<evidence type="ECO:0000256" key="8">
    <source>
        <dbReference type="ARBA" id="ARBA00023125"/>
    </source>
</evidence>
<feature type="binding site" evidence="11">
    <location>
        <position position="59"/>
    </location>
    <ligand>
        <name>[4Fe-4S] cluster</name>
        <dbReference type="ChEBI" id="CHEBI:49883"/>
    </ligand>
</feature>
<dbReference type="GO" id="GO:0047134">
    <property type="term" value="F:protein-disulfide reductase [NAD(P)H] activity"/>
    <property type="evidence" value="ECO:0007669"/>
    <property type="project" value="TreeGrafter"/>
</dbReference>
<feature type="domain" description="4Fe-4S Wbl-type" evidence="12">
    <location>
        <begin position="28"/>
        <end position="89"/>
    </location>
</feature>
<keyword evidence="3 11" id="KW-0004">4Fe-4S</keyword>
<evidence type="ECO:0000256" key="7">
    <source>
        <dbReference type="ARBA" id="ARBA00023015"/>
    </source>
</evidence>
<evidence type="ECO:0000313" key="13">
    <source>
        <dbReference type="EMBL" id="PXY32795.1"/>
    </source>
</evidence>
<evidence type="ECO:0000313" key="14">
    <source>
        <dbReference type="Proteomes" id="UP000249915"/>
    </source>
</evidence>
<dbReference type="PANTHER" id="PTHR38839">
    <property type="entry name" value="TRANSCRIPTIONAL REGULATOR WHID-RELATED"/>
    <property type="match status" value="1"/>
</dbReference>
<comment type="PTM">
    <text evidence="11">Upon Fe-S cluster removal intramolecular disulfide bonds are formed.</text>
</comment>
<evidence type="ECO:0000256" key="4">
    <source>
        <dbReference type="ARBA" id="ARBA00022723"/>
    </source>
</evidence>
<dbReference type="PANTHER" id="PTHR38839:SF4">
    <property type="entry name" value="TRANSCRIPTIONAL REGULATOR WHIB"/>
    <property type="match status" value="1"/>
</dbReference>
<feature type="binding site" evidence="11">
    <location>
        <position position="65"/>
    </location>
    <ligand>
        <name>[4Fe-4S] cluster</name>
        <dbReference type="ChEBI" id="CHEBI:49883"/>
    </ligand>
</feature>
<keyword evidence="10 11" id="KW-0804">Transcription</keyword>
<dbReference type="InterPro" id="IPR016032">
    <property type="entry name" value="Sig_transdc_resp-reg_C-effctor"/>
</dbReference>
<dbReference type="Pfam" id="PF02467">
    <property type="entry name" value="Whib"/>
    <property type="match status" value="1"/>
</dbReference>
<sequence>MARTRQPVVSWADFGLTADDLAWHEHAACRDTDPDAFFPERDPDIRANIATARRICQHCPVRRDCLDYALAHPDVEGIWGGLTTRERRQLPAPVQPHRPRTHARDREIARLTRAGLTATEVATRLAISPRTVERARQRLEEVA</sequence>
<evidence type="ECO:0000256" key="11">
    <source>
        <dbReference type="HAMAP-Rule" id="MF_01479"/>
    </source>
</evidence>
<dbReference type="GO" id="GO:0003677">
    <property type="term" value="F:DNA binding"/>
    <property type="evidence" value="ECO:0007669"/>
    <property type="project" value="UniProtKB-UniRule"/>
</dbReference>
<keyword evidence="11" id="KW-0963">Cytoplasm</keyword>
<comment type="similarity">
    <text evidence="2 11">Belongs to the WhiB family.</text>
</comment>
<feature type="binding site" evidence="11">
    <location>
        <position position="56"/>
    </location>
    <ligand>
        <name>[4Fe-4S] cluster</name>
        <dbReference type="ChEBI" id="CHEBI:49883"/>
    </ligand>
</feature>
<keyword evidence="14" id="KW-1185">Reference proteome</keyword>
<name>A0A2V4BBM7_9PSEU</name>
<dbReference type="Pfam" id="PF13384">
    <property type="entry name" value="HTH_23"/>
    <property type="match status" value="1"/>
</dbReference>
<comment type="cofactor">
    <cofactor evidence="11">
        <name>[4Fe-4S] cluster</name>
        <dbReference type="ChEBI" id="CHEBI:49883"/>
    </cofactor>
    <text evidence="11">Binds 1 [4Fe-4S] cluster per subunit. Following nitrosylation of the [4Fe-4S] cluster binds 1 [4Fe-8(NO)] cluster per subunit.</text>
</comment>
<dbReference type="SUPFAM" id="SSF46894">
    <property type="entry name" value="C-terminal effector domain of the bipartite response regulators"/>
    <property type="match status" value="1"/>
</dbReference>
<evidence type="ECO:0000256" key="2">
    <source>
        <dbReference type="ARBA" id="ARBA00006597"/>
    </source>
</evidence>
<keyword evidence="8 11" id="KW-0238">DNA-binding</keyword>
<dbReference type="GO" id="GO:0035731">
    <property type="term" value="F:dinitrosyl-iron complex binding"/>
    <property type="evidence" value="ECO:0007669"/>
    <property type="project" value="UniProtKB-UniRule"/>
</dbReference>
<dbReference type="GO" id="GO:0051539">
    <property type="term" value="F:4 iron, 4 sulfur cluster binding"/>
    <property type="evidence" value="ECO:0007669"/>
    <property type="project" value="UniProtKB-UniRule"/>
</dbReference>
<comment type="PTM">
    <text evidence="11">The Fe-S cluster can be nitrosylated by nitric oxide (NO).</text>
</comment>
<dbReference type="GO" id="GO:0045892">
    <property type="term" value="P:negative regulation of DNA-templated transcription"/>
    <property type="evidence" value="ECO:0007669"/>
    <property type="project" value="TreeGrafter"/>
</dbReference>
<comment type="function">
    <text evidence="11">Acts as a transcriptional regulator. Probably redox-responsive. The apo- but not holo-form probably binds DNA.</text>
</comment>
<proteinExistence type="inferred from homology"/>
<evidence type="ECO:0000256" key="9">
    <source>
        <dbReference type="ARBA" id="ARBA00023157"/>
    </source>
</evidence>
<organism evidence="13 14">
    <name type="scientific">Prauserella muralis</name>
    <dbReference type="NCBI Taxonomy" id="588067"/>
    <lineage>
        <taxon>Bacteria</taxon>
        <taxon>Bacillati</taxon>
        <taxon>Actinomycetota</taxon>
        <taxon>Actinomycetes</taxon>
        <taxon>Pseudonocardiales</taxon>
        <taxon>Pseudonocardiaceae</taxon>
        <taxon>Prauserella</taxon>
    </lineage>
</organism>
<dbReference type="Proteomes" id="UP000249915">
    <property type="component" value="Unassembled WGS sequence"/>
</dbReference>
<dbReference type="GO" id="GO:0005737">
    <property type="term" value="C:cytoplasm"/>
    <property type="evidence" value="ECO:0007669"/>
    <property type="project" value="UniProtKB-SubCell"/>
</dbReference>
<comment type="subcellular location">
    <subcellularLocation>
        <location evidence="1 11">Cytoplasm</location>
    </subcellularLocation>
</comment>
<keyword evidence="7 11" id="KW-0805">Transcription regulation</keyword>
<dbReference type="InterPro" id="IPR003482">
    <property type="entry name" value="Whib"/>
</dbReference>
<dbReference type="GO" id="GO:0045454">
    <property type="term" value="P:cell redox homeostasis"/>
    <property type="evidence" value="ECO:0007669"/>
    <property type="project" value="TreeGrafter"/>
</dbReference>
<dbReference type="Gene3D" id="1.10.10.10">
    <property type="entry name" value="Winged helix-like DNA-binding domain superfamily/Winged helix DNA-binding domain"/>
    <property type="match status" value="1"/>
</dbReference>
<evidence type="ECO:0000259" key="12">
    <source>
        <dbReference type="PROSITE" id="PS51674"/>
    </source>
</evidence>
<evidence type="ECO:0000256" key="6">
    <source>
        <dbReference type="ARBA" id="ARBA00023014"/>
    </source>
</evidence>
<dbReference type="EMBL" id="MASW01000001">
    <property type="protein sequence ID" value="PXY32795.1"/>
    <property type="molecule type" value="Genomic_DNA"/>
</dbReference>
<comment type="caution">
    <text evidence="13">The sequence shown here is derived from an EMBL/GenBank/DDBJ whole genome shotgun (WGS) entry which is preliminary data.</text>
</comment>
<keyword evidence="5 11" id="KW-0408">Iron</keyword>
<protein>
    <recommendedName>
        <fullName evidence="11">Transcriptional regulator WhiB</fullName>
    </recommendedName>
</protein>
<dbReference type="GO" id="GO:0046872">
    <property type="term" value="F:metal ion binding"/>
    <property type="evidence" value="ECO:0007669"/>
    <property type="project" value="UniProtKB-KW"/>
</dbReference>
<reference evidence="13 14" key="1">
    <citation type="submission" date="2016-07" db="EMBL/GenBank/DDBJ databases">
        <title>Draft genome sequence of Prauserella muralis DSM 45305, isolated from a mould-covered wall in an indoor environment.</title>
        <authorList>
            <person name="Ruckert C."/>
            <person name="Albersmeier A."/>
            <person name="Jiang C.-L."/>
            <person name="Jiang Y."/>
            <person name="Kalinowski J."/>
            <person name="Schneider O."/>
            <person name="Winkler A."/>
            <person name="Zotchev S.B."/>
        </authorList>
    </citation>
    <scope>NUCLEOTIDE SEQUENCE [LARGE SCALE GENOMIC DNA]</scope>
    <source>
        <strain evidence="13 14">DSM 45305</strain>
    </source>
</reference>
<keyword evidence="4 11" id="KW-0479">Metal-binding</keyword>
<evidence type="ECO:0000256" key="3">
    <source>
        <dbReference type="ARBA" id="ARBA00022485"/>
    </source>
</evidence>
<dbReference type="InterPro" id="IPR034768">
    <property type="entry name" value="4FE4S_WBL"/>
</dbReference>
<dbReference type="AlphaFoldDB" id="A0A2V4BBM7"/>
<evidence type="ECO:0000256" key="1">
    <source>
        <dbReference type="ARBA" id="ARBA00004496"/>
    </source>
</evidence>
<evidence type="ECO:0000256" key="10">
    <source>
        <dbReference type="ARBA" id="ARBA00023163"/>
    </source>
</evidence>
<accession>A0A2V4BBM7</accession>
<dbReference type="InterPro" id="IPR036388">
    <property type="entry name" value="WH-like_DNA-bd_sf"/>
</dbReference>
<dbReference type="HAMAP" id="MF_01479">
    <property type="entry name" value="WhiB"/>
    <property type="match status" value="1"/>
</dbReference>
<keyword evidence="6 11" id="KW-0411">Iron-sulfur</keyword>
<gene>
    <name evidence="11" type="primary">whiB</name>
    <name evidence="13" type="ORF">BAY60_07355</name>
</gene>